<dbReference type="EMBL" id="CAMAPE010000010">
    <property type="protein sequence ID" value="CAH9075859.1"/>
    <property type="molecule type" value="Genomic_DNA"/>
</dbReference>
<reference evidence="1" key="1">
    <citation type="submission" date="2022-07" db="EMBL/GenBank/DDBJ databases">
        <authorList>
            <person name="Macas J."/>
            <person name="Novak P."/>
            <person name="Neumann P."/>
        </authorList>
    </citation>
    <scope>NUCLEOTIDE SEQUENCE</scope>
</reference>
<keyword evidence="2" id="KW-1185">Reference proteome</keyword>
<dbReference type="PANTHER" id="PTHR34835">
    <property type="entry name" value="OS07G0283600 PROTEIN-RELATED"/>
    <property type="match status" value="1"/>
</dbReference>
<proteinExistence type="predicted"/>
<dbReference type="AlphaFoldDB" id="A0A9P1E2K0"/>
<accession>A0A9P1E2K0</accession>
<evidence type="ECO:0000313" key="2">
    <source>
        <dbReference type="Proteomes" id="UP001152484"/>
    </source>
</evidence>
<organism evidence="1 2">
    <name type="scientific">Cuscuta europaea</name>
    <name type="common">European dodder</name>
    <dbReference type="NCBI Taxonomy" id="41803"/>
    <lineage>
        <taxon>Eukaryota</taxon>
        <taxon>Viridiplantae</taxon>
        <taxon>Streptophyta</taxon>
        <taxon>Embryophyta</taxon>
        <taxon>Tracheophyta</taxon>
        <taxon>Spermatophyta</taxon>
        <taxon>Magnoliopsida</taxon>
        <taxon>eudicotyledons</taxon>
        <taxon>Gunneridae</taxon>
        <taxon>Pentapetalae</taxon>
        <taxon>asterids</taxon>
        <taxon>lamiids</taxon>
        <taxon>Solanales</taxon>
        <taxon>Convolvulaceae</taxon>
        <taxon>Cuscuteae</taxon>
        <taxon>Cuscuta</taxon>
        <taxon>Cuscuta subgen. Cuscuta</taxon>
    </lineage>
</organism>
<gene>
    <name evidence="1" type="ORF">CEURO_LOCUS5609</name>
</gene>
<evidence type="ECO:0000313" key="1">
    <source>
        <dbReference type="EMBL" id="CAH9075859.1"/>
    </source>
</evidence>
<dbReference type="PANTHER" id="PTHR34835:SF34">
    <property type="entry name" value="OS08G0555500 PROTEIN"/>
    <property type="match status" value="1"/>
</dbReference>
<name>A0A9P1E2K0_CUSEU</name>
<sequence>MEVFDDLSEKQVQDIHEIGFGGLLDCRISQRMNSRLVSWLVKSFDIGSFMFTIGSGKEFVVTEADVHDVFLLPWVVGSDVVETEWVRNTKKETEKNKGQLLMIEWKRNFVVGATGNINLNKVRDEIKAEREGGEQFKRLFVLFIVSHVLAPTSNRTTSMNLVLALEDVGNIKKVNWCGYVLKKLGQAVERFKRNTENSFVGGCILLLQILYFQRLMFKGVQISKEFEFRCNQTKGKRRNQGWRIWERTSR</sequence>
<comment type="caution">
    <text evidence="1">The sequence shown here is derived from an EMBL/GenBank/DDBJ whole genome shotgun (WGS) entry which is preliminary data.</text>
</comment>
<dbReference type="Proteomes" id="UP001152484">
    <property type="component" value="Unassembled WGS sequence"/>
</dbReference>
<protein>
    <submittedName>
        <fullName evidence="1">Uncharacterized protein</fullName>
    </submittedName>
</protein>